<evidence type="ECO:0000313" key="3">
    <source>
        <dbReference type="Proteomes" id="UP000321570"/>
    </source>
</evidence>
<keyword evidence="1" id="KW-1133">Transmembrane helix</keyword>
<feature type="non-terminal residue" evidence="2">
    <location>
        <position position="1"/>
    </location>
</feature>
<dbReference type="Proteomes" id="UP000321570">
    <property type="component" value="Unassembled WGS sequence"/>
</dbReference>
<evidence type="ECO:0000256" key="1">
    <source>
        <dbReference type="SAM" id="Phobius"/>
    </source>
</evidence>
<feature type="transmembrane region" description="Helical" evidence="1">
    <location>
        <begin position="12"/>
        <end position="31"/>
    </location>
</feature>
<dbReference type="EMBL" id="CABIJS010000044">
    <property type="protein sequence ID" value="VUZ40850.1"/>
    <property type="molecule type" value="Genomic_DNA"/>
</dbReference>
<organism evidence="2 3">
    <name type="scientific">Hymenolepis diminuta</name>
    <name type="common">Rat tapeworm</name>
    <dbReference type="NCBI Taxonomy" id="6216"/>
    <lineage>
        <taxon>Eukaryota</taxon>
        <taxon>Metazoa</taxon>
        <taxon>Spiralia</taxon>
        <taxon>Lophotrochozoa</taxon>
        <taxon>Platyhelminthes</taxon>
        <taxon>Cestoda</taxon>
        <taxon>Eucestoda</taxon>
        <taxon>Cyclophyllidea</taxon>
        <taxon>Hymenolepididae</taxon>
        <taxon>Hymenolepis</taxon>
    </lineage>
</organism>
<sequence length="128" mass="14651">NRYIQCQNKVYPPLFASITANLVNALSHYLFVYKTEHGFVGSAISQSLGYLAQAVVLIGYIYFSRLYRKTWDAIHVELWHDWGVWFRLAIPGMMMTGLEWWVCESGSLLSGLRGENALAVQTILNNFE</sequence>
<name>A0A564Y0W2_HYMDI</name>
<dbReference type="AlphaFoldDB" id="A0A564Y0W2"/>
<feature type="non-terminal residue" evidence="2">
    <location>
        <position position="128"/>
    </location>
</feature>
<keyword evidence="3" id="KW-1185">Reference proteome</keyword>
<evidence type="ECO:0000313" key="2">
    <source>
        <dbReference type="EMBL" id="VUZ40850.1"/>
    </source>
</evidence>
<accession>A0A564Y0W2</accession>
<dbReference type="PANTHER" id="PTHR11206">
    <property type="entry name" value="MULTIDRUG RESISTANCE PROTEIN"/>
    <property type="match status" value="1"/>
</dbReference>
<reference evidence="2 3" key="1">
    <citation type="submission" date="2019-07" db="EMBL/GenBank/DDBJ databases">
        <authorList>
            <person name="Jastrzebski P J."/>
            <person name="Paukszto L."/>
            <person name="Jastrzebski P J."/>
        </authorList>
    </citation>
    <scope>NUCLEOTIDE SEQUENCE [LARGE SCALE GENOMIC DNA]</scope>
    <source>
        <strain evidence="2 3">WMS-il1</strain>
    </source>
</reference>
<keyword evidence="1" id="KW-0472">Membrane</keyword>
<protein>
    <submittedName>
        <fullName evidence="2">Uncharacterized protein</fullName>
    </submittedName>
</protein>
<feature type="transmembrane region" description="Helical" evidence="1">
    <location>
        <begin position="43"/>
        <end position="63"/>
    </location>
</feature>
<gene>
    <name evidence="2" type="ORF">WMSIL1_LOCUS1811</name>
</gene>
<keyword evidence="1" id="KW-0812">Transmembrane</keyword>
<proteinExistence type="predicted"/>